<feature type="compositionally biased region" description="Basic residues" evidence="4">
    <location>
        <begin position="147"/>
        <end position="156"/>
    </location>
</feature>
<feature type="compositionally biased region" description="Basic and acidic residues" evidence="4">
    <location>
        <begin position="587"/>
        <end position="605"/>
    </location>
</feature>
<dbReference type="PROSITE" id="PS51294">
    <property type="entry name" value="HTH_MYB"/>
    <property type="match status" value="2"/>
</dbReference>
<dbReference type="InterPro" id="IPR001005">
    <property type="entry name" value="SANT/Myb"/>
</dbReference>
<evidence type="ECO:0000256" key="2">
    <source>
        <dbReference type="ARBA" id="ARBA00023125"/>
    </source>
</evidence>
<evidence type="ECO:0000313" key="7">
    <source>
        <dbReference type="EMBL" id="EGV62451.1"/>
    </source>
</evidence>
<keyword evidence="2" id="KW-0238">DNA-binding</keyword>
<feature type="domain" description="Myb-like" evidence="5">
    <location>
        <begin position="374"/>
        <end position="418"/>
    </location>
</feature>
<keyword evidence="8" id="KW-1185">Reference proteome</keyword>
<dbReference type="InterPro" id="IPR051651">
    <property type="entry name" value="DMTF1_DNA-bind_reg"/>
</dbReference>
<dbReference type="InterPro" id="IPR009057">
    <property type="entry name" value="Homeodomain-like_sf"/>
</dbReference>
<feature type="domain" description="HTH myb-type" evidence="6">
    <location>
        <begin position="423"/>
        <end position="483"/>
    </location>
</feature>
<dbReference type="EMBL" id="GL996527">
    <property type="protein sequence ID" value="EGV62451.1"/>
    <property type="molecule type" value="Genomic_DNA"/>
</dbReference>
<accession>G3B931</accession>
<feature type="region of interest" description="Disordered" evidence="4">
    <location>
        <begin position="578"/>
        <end position="605"/>
    </location>
</feature>
<gene>
    <name evidence="7" type="ORF">CANTEDRAFT_126446</name>
</gene>
<feature type="region of interest" description="Disordered" evidence="4">
    <location>
        <begin position="1"/>
        <end position="81"/>
    </location>
</feature>
<dbReference type="PANTHER" id="PTHR46380:SF2">
    <property type="entry name" value="CYCLIN-D-BINDING MYB-LIKE TRANSCRIPTION FACTOR 1"/>
    <property type="match status" value="1"/>
</dbReference>
<feature type="region of interest" description="Disordered" evidence="4">
    <location>
        <begin position="131"/>
        <end position="172"/>
    </location>
</feature>
<dbReference type="InterPro" id="IPR017930">
    <property type="entry name" value="Myb_dom"/>
</dbReference>
<dbReference type="CDD" id="cd00167">
    <property type="entry name" value="SANT"/>
    <property type="match status" value="2"/>
</dbReference>
<dbReference type="GeneID" id="18249172"/>
<evidence type="ECO:0000313" key="8">
    <source>
        <dbReference type="Proteomes" id="UP000000707"/>
    </source>
</evidence>
<dbReference type="SUPFAM" id="SSF46689">
    <property type="entry name" value="Homeodomain-like"/>
    <property type="match status" value="2"/>
</dbReference>
<evidence type="ECO:0008006" key="9">
    <source>
        <dbReference type="Google" id="ProtNLM"/>
    </source>
</evidence>
<name>G3B931_CANTC</name>
<dbReference type="GO" id="GO:0000976">
    <property type="term" value="F:transcription cis-regulatory region binding"/>
    <property type="evidence" value="ECO:0007669"/>
    <property type="project" value="TreeGrafter"/>
</dbReference>
<dbReference type="OrthoDB" id="39591at2759"/>
<feature type="domain" description="Myb-like" evidence="5">
    <location>
        <begin position="421"/>
        <end position="479"/>
    </location>
</feature>
<feature type="compositionally biased region" description="Basic and acidic residues" evidence="4">
    <location>
        <begin position="35"/>
        <end position="56"/>
    </location>
</feature>
<evidence type="ECO:0000256" key="1">
    <source>
        <dbReference type="ARBA" id="ARBA00004123"/>
    </source>
</evidence>
<dbReference type="Proteomes" id="UP000000707">
    <property type="component" value="Unassembled WGS sequence"/>
</dbReference>
<organism evidence="8">
    <name type="scientific">Candida tenuis (strain ATCC 10573 / BCRC 21748 / CBS 615 / JCM 9827 / NBRC 10315 / NRRL Y-1498 / VKM Y-70)</name>
    <name type="common">Yeast</name>
    <name type="synonym">Yamadazyma tenuis</name>
    <dbReference type="NCBI Taxonomy" id="590646"/>
    <lineage>
        <taxon>Eukaryota</taxon>
        <taxon>Fungi</taxon>
        <taxon>Dikarya</taxon>
        <taxon>Ascomycota</taxon>
        <taxon>Saccharomycotina</taxon>
        <taxon>Pichiomycetes</taxon>
        <taxon>Debaryomycetaceae</taxon>
        <taxon>Yamadazyma</taxon>
    </lineage>
</organism>
<feature type="domain" description="HTH myb-type" evidence="6">
    <location>
        <begin position="373"/>
        <end position="422"/>
    </location>
</feature>
<keyword evidence="3" id="KW-0539">Nucleus</keyword>
<dbReference type="HOGENOM" id="CLU_016706_1_0_1"/>
<dbReference type="AlphaFoldDB" id="G3B931"/>
<evidence type="ECO:0000259" key="6">
    <source>
        <dbReference type="PROSITE" id="PS51294"/>
    </source>
</evidence>
<evidence type="ECO:0000256" key="4">
    <source>
        <dbReference type="SAM" id="MobiDB-lite"/>
    </source>
</evidence>
<dbReference type="SMART" id="SM00717">
    <property type="entry name" value="SANT"/>
    <property type="match status" value="3"/>
</dbReference>
<dbReference type="STRING" id="590646.G3B931"/>
<dbReference type="eggNOG" id="KOG0051">
    <property type="taxonomic scope" value="Eukaryota"/>
</dbReference>
<dbReference type="PROSITE" id="PS50090">
    <property type="entry name" value="MYB_LIKE"/>
    <property type="match status" value="2"/>
</dbReference>
<dbReference type="GO" id="GO:0003700">
    <property type="term" value="F:DNA-binding transcription factor activity"/>
    <property type="evidence" value="ECO:0007669"/>
    <property type="project" value="TreeGrafter"/>
</dbReference>
<dbReference type="PANTHER" id="PTHR46380">
    <property type="entry name" value="CYCLIN-D-BINDING MYB-LIKE TRANSCRIPTION FACTOR 1"/>
    <property type="match status" value="1"/>
</dbReference>
<comment type="subcellular location">
    <subcellularLocation>
        <location evidence="1">Nucleus</location>
    </subcellularLocation>
</comment>
<dbReference type="Gene3D" id="1.10.10.60">
    <property type="entry name" value="Homeodomain-like"/>
    <property type="match status" value="2"/>
</dbReference>
<dbReference type="Pfam" id="PF13921">
    <property type="entry name" value="Myb_DNA-bind_6"/>
    <property type="match status" value="1"/>
</dbReference>
<proteinExistence type="predicted"/>
<evidence type="ECO:0000259" key="5">
    <source>
        <dbReference type="PROSITE" id="PS50090"/>
    </source>
</evidence>
<protein>
    <recommendedName>
        <fullName evidence="9">DNA-binding protein REB1</fullName>
    </recommendedName>
</protein>
<dbReference type="GO" id="GO:0005634">
    <property type="term" value="C:nucleus"/>
    <property type="evidence" value="ECO:0007669"/>
    <property type="project" value="UniProtKB-SubCell"/>
</dbReference>
<dbReference type="Pfam" id="PF00249">
    <property type="entry name" value="Myb_DNA-binding"/>
    <property type="match status" value="1"/>
</dbReference>
<dbReference type="KEGG" id="cten:18249172"/>
<evidence type="ECO:0000256" key="3">
    <source>
        <dbReference type="ARBA" id="ARBA00023242"/>
    </source>
</evidence>
<reference evidence="7 8" key="1">
    <citation type="journal article" date="2011" name="Proc. Natl. Acad. Sci. U.S.A.">
        <title>Comparative genomics of xylose-fermenting fungi for enhanced biofuel production.</title>
        <authorList>
            <person name="Wohlbach D.J."/>
            <person name="Kuo A."/>
            <person name="Sato T.K."/>
            <person name="Potts K.M."/>
            <person name="Salamov A.A."/>
            <person name="LaButti K.M."/>
            <person name="Sun H."/>
            <person name="Clum A."/>
            <person name="Pangilinan J.L."/>
            <person name="Lindquist E.A."/>
            <person name="Lucas S."/>
            <person name="Lapidus A."/>
            <person name="Jin M."/>
            <person name="Gunawan C."/>
            <person name="Balan V."/>
            <person name="Dale B.E."/>
            <person name="Jeffries T.W."/>
            <person name="Zinkel R."/>
            <person name="Barry K.W."/>
            <person name="Grigoriev I.V."/>
            <person name="Gasch A.P."/>
        </authorList>
    </citation>
    <scope>NUCLEOTIDE SEQUENCE [LARGE SCALE GENOMIC DNA]</scope>
    <source>
        <strain evidence="8">ATCC 10573 / BCRC 21748 / CBS 615 / JCM 9827 / NBRC 10315 / NRRL Y-1498 / VKM Y-70</strain>
    </source>
</reference>
<sequence length="605" mass="69731">MNNQQEIGGAQALLQLGSKAKGASKRRPSTNPNKTDPESKHQHEEPSSEGHFDHSQTSELEPSGPQDDDIDSKATNQQINDAVEAAVMRYVGGNLDDDKKSKKRLNPDEIISSIGDFQTWSGFLEEGMNDNPDFYDNHNNHNQPTKSPKKKKRRTLSHPSNEIDPELSGLDSNSEHDQLVRAAILETRELAKQLGSTYNTLTNLPAHQAHQVIAALQNNHNGGDSISNINHLVQLAKDQNAEVPNSTIRQFRNFDFKNLESHQNYATTGSYTHIQSVENLSDESQKIAMNWFKDQPQTKGPRPFAPEEQKAVEHFIEGYGYLFKMDRKDICNRIWTTARKKDNFWECLTRVLPYRSRASVYKHVRRQYHIFDVRGKWTSQDDEQLSKLAAVKQGNWKEIGAAMGRMPEDCRDRWRNYIKCGENRVSSKWSSEEEAKLKQVVTEMLTKSKINAINWTLVSEAMEGTRSRIQCRYKWNKLVKKDSMSRIGEMDVDTKLWLFQKIKMLNFSTFKEVDWSLLARMCNEELKQPNKWLPSDFEYGFEKLKSVVKDHKSLTFPELLTQLIQGCHCIRERPGVNKQGSNTDTIDQVHEQTSEPDNDKEYLWR</sequence>